<evidence type="ECO:0000313" key="1">
    <source>
        <dbReference type="EMBL" id="AWB34828.1"/>
    </source>
</evidence>
<dbReference type="EMBL" id="CP028901">
    <property type="protein sequence ID" value="AWB34828.1"/>
    <property type="molecule type" value="Genomic_DNA"/>
</dbReference>
<dbReference type="Proteomes" id="UP000244571">
    <property type="component" value="Chromosome"/>
</dbReference>
<keyword evidence="1" id="KW-0131">Cell cycle</keyword>
<protein>
    <submittedName>
        <fullName evidence="1">Cell division protein FtsQ</fullName>
    </submittedName>
</protein>
<gene>
    <name evidence="1" type="ORF">DBV39_15070</name>
</gene>
<dbReference type="KEGG" id="boz:DBV39_15070"/>
<dbReference type="Gene3D" id="3.40.50.1110">
    <property type="entry name" value="SGNH hydrolase"/>
    <property type="match status" value="1"/>
</dbReference>
<accession>A0A2R4XM07</accession>
<proteinExistence type="predicted"/>
<evidence type="ECO:0000313" key="2">
    <source>
        <dbReference type="Proteomes" id="UP000244571"/>
    </source>
</evidence>
<keyword evidence="1" id="KW-0132">Cell division</keyword>
<dbReference type="AlphaFoldDB" id="A0A2R4XM07"/>
<sequence length="220" mass="23839">MLTSALAGLSILIVGDSHLTVPYYLIDSLHSGLEEQGAEVRTFGVCGTNPSDWLKPTVGTCGAAEREPGGKVKVLPASTSTIEIDQMIARYKPNLLVVVMGDTLGAYKEPVFPKTWAWQQVTGLTQAIAKAGTACVWIGPPWGTEGQKFHKTEVRTRQVSAFLASNVAPCEYIDSTQLSKPGEWATSDGQHFTRSGYQSWGKALTQELLESPTVQKLEKK</sequence>
<organism evidence="1 2">
    <name type="scientific">Orrella marina</name>
    <dbReference type="NCBI Taxonomy" id="2163011"/>
    <lineage>
        <taxon>Bacteria</taxon>
        <taxon>Pseudomonadati</taxon>
        <taxon>Pseudomonadota</taxon>
        <taxon>Betaproteobacteria</taxon>
        <taxon>Burkholderiales</taxon>
        <taxon>Alcaligenaceae</taxon>
        <taxon>Orrella</taxon>
    </lineage>
</organism>
<dbReference type="GO" id="GO:0051301">
    <property type="term" value="P:cell division"/>
    <property type="evidence" value="ECO:0007669"/>
    <property type="project" value="UniProtKB-KW"/>
</dbReference>
<reference evidence="1" key="1">
    <citation type="submission" date="2018-04" db="EMBL/GenBank/DDBJ databases">
        <title>Bordetella sp. HZ20 isolated from seawater.</title>
        <authorList>
            <person name="Sun C."/>
        </authorList>
    </citation>
    <scope>NUCLEOTIDE SEQUENCE [LARGE SCALE GENOMIC DNA]</scope>
    <source>
        <strain evidence="1">HZ20</strain>
    </source>
</reference>
<dbReference type="GO" id="GO:0016788">
    <property type="term" value="F:hydrolase activity, acting on ester bonds"/>
    <property type="evidence" value="ECO:0007669"/>
    <property type="project" value="UniProtKB-ARBA"/>
</dbReference>
<dbReference type="OrthoDB" id="8717310at2"/>
<name>A0A2R4XM07_9BURK</name>
<dbReference type="SUPFAM" id="SSF52266">
    <property type="entry name" value="SGNH hydrolase"/>
    <property type="match status" value="1"/>
</dbReference>
<dbReference type="InterPro" id="IPR036514">
    <property type="entry name" value="SGNH_hydro_sf"/>
</dbReference>
<keyword evidence="2" id="KW-1185">Reference proteome</keyword>
<dbReference type="RefSeq" id="WP_108622238.1">
    <property type="nucleotide sequence ID" value="NZ_CP028901.1"/>
</dbReference>